<accession>A0ABU4GDB3</accession>
<name>A0ABU4GDB3_9BACL</name>
<reference evidence="1 2" key="1">
    <citation type="submission" date="2023-06" db="EMBL/GenBank/DDBJ databases">
        <title>Sporosarcina sp. nov., isolated from Korean traditional fermented seafood 'Jeotgal'.</title>
        <authorList>
            <person name="Yang A.I."/>
            <person name="Shin N.-R."/>
        </authorList>
    </citation>
    <scope>NUCLEOTIDE SEQUENCE [LARGE SCALE GENOMIC DNA]</scope>
    <source>
        <strain evidence="1 2">KCTC13119</strain>
    </source>
</reference>
<dbReference type="Proteomes" id="UP001282284">
    <property type="component" value="Unassembled WGS sequence"/>
</dbReference>
<organism evidence="1 2">
    <name type="scientific">Sporosarcina saromensis</name>
    <dbReference type="NCBI Taxonomy" id="359365"/>
    <lineage>
        <taxon>Bacteria</taxon>
        <taxon>Bacillati</taxon>
        <taxon>Bacillota</taxon>
        <taxon>Bacilli</taxon>
        <taxon>Bacillales</taxon>
        <taxon>Caryophanaceae</taxon>
        <taxon>Sporosarcina</taxon>
    </lineage>
</organism>
<protein>
    <submittedName>
        <fullName evidence="1">Uncharacterized protein</fullName>
    </submittedName>
</protein>
<proteinExistence type="predicted"/>
<gene>
    <name evidence="1" type="ORF">QT711_17480</name>
</gene>
<comment type="caution">
    <text evidence="1">The sequence shown here is derived from an EMBL/GenBank/DDBJ whole genome shotgun (WGS) entry which is preliminary data.</text>
</comment>
<dbReference type="EMBL" id="JAUBDI010000025">
    <property type="protein sequence ID" value="MDW0114975.1"/>
    <property type="molecule type" value="Genomic_DNA"/>
</dbReference>
<keyword evidence="2" id="KW-1185">Reference proteome</keyword>
<evidence type="ECO:0000313" key="2">
    <source>
        <dbReference type="Proteomes" id="UP001282284"/>
    </source>
</evidence>
<evidence type="ECO:0000313" key="1">
    <source>
        <dbReference type="EMBL" id="MDW0114975.1"/>
    </source>
</evidence>
<sequence length="61" mass="7057">MKILGPVQIRSTGRTAHQIKAEYGFSSKHDLYQITKTKQVVIVEKATLRISEYTHYYITTN</sequence>